<keyword evidence="2" id="KW-0695">RNA-directed DNA polymerase</keyword>
<dbReference type="AlphaFoldDB" id="M9LLU4"/>
<dbReference type="Pfam" id="PF00078">
    <property type="entry name" value="RVT_1"/>
    <property type="match status" value="1"/>
</dbReference>
<gene>
    <name evidence="2" type="ORF">PPOP_3704</name>
</gene>
<dbReference type="InterPro" id="IPR043502">
    <property type="entry name" value="DNA/RNA_pol_sf"/>
</dbReference>
<dbReference type="PANTHER" id="PTHR34047">
    <property type="entry name" value="NUCLEAR INTRON MATURASE 1, MITOCHONDRIAL-RELATED"/>
    <property type="match status" value="1"/>
</dbReference>
<dbReference type="PANTHER" id="PTHR34047:SF8">
    <property type="entry name" value="PROTEIN YKFC"/>
    <property type="match status" value="1"/>
</dbReference>
<accession>M9LLU4</accession>
<comment type="caution">
    <text evidence="2">The sequence shown here is derived from an EMBL/GenBank/DDBJ whole genome shotgun (WGS) entry which is preliminary data.</text>
</comment>
<dbReference type="EMBL" id="BALG01000417">
    <property type="protein sequence ID" value="GAC44300.1"/>
    <property type="molecule type" value="Genomic_DNA"/>
</dbReference>
<dbReference type="GO" id="GO:0003964">
    <property type="term" value="F:RNA-directed DNA polymerase activity"/>
    <property type="evidence" value="ECO:0007669"/>
    <property type="project" value="UniProtKB-KW"/>
</dbReference>
<dbReference type="SUPFAM" id="SSF56672">
    <property type="entry name" value="DNA/RNA polymerases"/>
    <property type="match status" value="1"/>
</dbReference>
<organism evidence="2 3">
    <name type="scientific">Paenibacillus popilliae ATCC 14706</name>
    <dbReference type="NCBI Taxonomy" id="1212764"/>
    <lineage>
        <taxon>Bacteria</taxon>
        <taxon>Bacillati</taxon>
        <taxon>Bacillota</taxon>
        <taxon>Bacilli</taxon>
        <taxon>Bacillales</taxon>
        <taxon>Paenibacillaceae</taxon>
        <taxon>Paenibacillus</taxon>
    </lineage>
</organism>
<sequence length="233" mass="26614">METKLVKIAQAARERPKEQFTSLIHLLDEKALYMCHQELKGNKAVGMDEVTKAKYEENLDTNIRNLHQSLLKMAYKPQPVRRVYIPKPGSNKMRPLGIPAYEDKIVQLAVSKILSSIMERDFVEASFGFRPGRGCHDALRTLHTIIMTKKTNGVVDVDIAGFFDHVDHNWMMKCLEVRIKDRKLLRLIQRMLKAGVMEEGRSRQTEQGTPQGGIISPVLANVYRKRQTNPTCA</sequence>
<dbReference type="InterPro" id="IPR051083">
    <property type="entry name" value="GrpII_Intron_Splice-Mob/Def"/>
</dbReference>
<dbReference type="RefSeq" id="WP_006288101.1">
    <property type="nucleotide sequence ID" value="NZ_BALG01000417.1"/>
</dbReference>
<keyword evidence="2" id="KW-0548">Nucleotidyltransferase</keyword>
<evidence type="ECO:0000313" key="3">
    <source>
        <dbReference type="Proteomes" id="UP000029453"/>
    </source>
</evidence>
<keyword evidence="3" id="KW-1185">Reference proteome</keyword>
<reference evidence="2 3" key="1">
    <citation type="submission" date="2012-10" db="EMBL/GenBank/DDBJ databases">
        <title>Draft Genome Sequence of Paenibacillus popilliae ATCC 14706T.</title>
        <authorList>
            <person name="Iiyama K."/>
            <person name="Mori K."/>
            <person name="Mon H."/>
            <person name="Chieda Y."/>
            <person name="Lee J.M."/>
            <person name="Kusakabe T."/>
            <person name="Tashiro K."/>
            <person name="Asano S."/>
            <person name="Yasunaga-Aoki C."/>
            <person name="Shimizu S."/>
        </authorList>
    </citation>
    <scope>NUCLEOTIDE SEQUENCE [LARGE SCALE GENOMIC DNA]</scope>
    <source>
        <strain evidence="2 3">ATCC 14706</strain>
    </source>
</reference>
<feature type="domain" description="Reverse transcriptase" evidence="1">
    <location>
        <begin position="66"/>
        <end position="233"/>
    </location>
</feature>
<evidence type="ECO:0000259" key="1">
    <source>
        <dbReference type="PROSITE" id="PS50878"/>
    </source>
</evidence>
<proteinExistence type="predicted"/>
<dbReference type="Proteomes" id="UP000029453">
    <property type="component" value="Unassembled WGS sequence"/>
</dbReference>
<name>M9LLU4_PAEPP</name>
<dbReference type="CDD" id="cd01651">
    <property type="entry name" value="RT_G2_intron"/>
    <property type="match status" value="1"/>
</dbReference>
<dbReference type="OrthoDB" id="9793236at2"/>
<dbReference type="InterPro" id="IPR000477">
    <property type="entry name" value="RT_dom"/>
</dbReference>
<keyword evidence="2" id="KW-0808">Transferase</keyword>
<evidence type="ECO:0000313" key="2">
    <source>
        <dbReference type="EMBL" id="GAC44300.1"/>
    </source>
</evidence>
<dbReference type="PROSITE" id="PS50878">
    <property type="entry name" value="RT_POL"/>
    <property type="match status" value="1"/>
</dbReference>
<protein>
    <submittedName>
        <fullName evidence="2">Retron-type reverse transcriptase</fullName>
    </submittedName>
</protein>